<dbReference type="AlphaFoldDB" id="A0A9X2DPN8"/>
<dbReference type="GO" id="GO:0030435">
    <property type="term" value="P:sporulation resulting in formation of a cellular spore"/>
    <property type="evidence" value="ECO:0007669"/>
    <property type="project" value="UniProtKB-KW"/>
</dbReference>
<comment type="similarity">
    <text evidence="1">Belongs to the peptidase U4 family.</text>
</comment>
<keyword evidence="3" id="KW-1133">Transmembrane helix</keyword>
<dbReference type="GO" id="GO:0006508">
    <property type="term" value="P:proteolysis"/>
    <property type="evidence" value="ECO:0007669"/>
    <property type="project" value="UniProtKB-KW"/>
</dbReference>
<dbReference type="InterPro" id="IPR005081">
    <property type="entry name" value="SpoIIGA"/>
</dbReference>
<feature type="transmembrane region" description="Helical" evidence="3">
    <location>
        <begin position="6"/>
        <end position="27"/>
    </location>
</feature>
<feature type="transmembrane region" description="Helical" evidence="3">
    <location>
        <begin position="129"/>
        <end position="146"/>
    </location>
</feature>
<dbReference type="EC" id="3.4.23.-" evidence="1"/>
<keyword evidence="3" id="KW-0812">Transmembrane</keyword>
<dbReference type="Pfam" id="PF03419">
    <property type="entry name" value="Peptidase_U4"/>
    <property type="match status" value="1"/>
</dbReference>
<feature type="active site" evidence="2">
    <location>
        <position position="182"/>
    </location>
</feature>
<comment type="function">
    <text evidence="1">Probable aspartic protease that is responsible for the proteolytic cleavage of the RNA polymerase sigma E factor (SigE/spoIIGB) to yield the active peptide in the mother cell during sporulation. Responds to a signal from the forespore that is triggered by the extracellular signal protein SpoIIR.</text>
</comment>
<organism evidence="4 5">
    <name type="scientific">Halalkalibacter oceani</name>
    <dbReference type="NCBI Taxonomy" id="1653776"/>
    <lineage>
        <taxon>Bacteria</taxon>
        <taxon>Bacillati</taxon>
        <taxon>Bacillota</taxon>
        <taxon>Bacilli</taxon>
        <taxon>Bacillales</taxon>
        <taxon>Bacillaceae</taxon>
        <taxon>Halalkalibacter</taxon>
    </lineage>
</organism>
<protein>
    <recommendedName>
        <fullName evidence="1">Sporulation sigma-E factor-processing peptidase</fullName>
        <ecNumber evidence="1">3.4.23.-</ecNumber>
    </recommendedName>
    <alternativeName>
        <fullName evidence="1">Membrane-associated aspartic protease</fullName>
    </alternativeName>
    <alternativeName>
        <fullName evidence="1">Stage II sporulation protein GA</fullName>
    </alternativeName>
</protein>
<dbReference type="GO" id="GO:0030436">
    <property type="term" value="P:asexual sporulation"/>
    <property type="evidence" value="ECO:0007669"/>
    <property type="project" value="InterPro"/>
</dbReference>
<gene>
    <name evidence="4" type="primary">spoIIGA</name>
    <name evidence="4" type="ORF">M3202_03380</name>
</gene>
<evidence type="ECO:0000313" key="4">
    <source>
        <dbReference type="EMBL" id="MCM3713112.1"/>
    </source>
</evidence>
<proteinExistence type="inferred from homology"/>
<name>A0A9X2DPN8_9BACI</name>
<accession>A0A9X2DPN8</accession>
<reference evidence="4" key="1">
    <citation type="submission" date="2022-05" db="EMBL/GenBank/DDBJ databases">
        <title>Comparative Genomics of Spacecraft Associated Microbes.</title>
        <authorList>
            <person name="Tran M.T."/>
            <person name="Wright A."/>
            <person name="Seuylemezian A."/>
            <person name="Eisen J."/>
            <person name="Coil D."/>
        </authorList>
    </citation>
    <scope>NUCLEOTIDE SEQUENCE</scope>
    <source>
        <strain evidence="4">214.1.1</strain>
    </source>
</reference>
<keyword evidence="1" id="KW-0645">Protease</keyword>
<evidence type="ECO:0000256" key="3">
    <source>
        <dbReference type="SAM" id="Phobius"/>
    </source>
</evidence>
<keyword evidence="1 3" id="KW-0472">Membrane</keyword>
<dbReference type="RefSeq" id="WP_251221942.1">
    <property type="nucleotide sequence ID" value="NZ_JAMBOL010000002.1"/>
</dbReference>
<sequence length="306" mass="34839">MTLYLDAIWFLNLCIDYLLLILTALLLKRPYRQKRLILAAVFASLVVFLLFTPWAALFYQPWMKALYSALIVLIAFGYKRWRTFLQSLLMFYFVTFMAGGGLFALHFFWQTEIDLLSSVAASKGYAGSGISWFFVIIGFPLVWWFSKKQFEEAEWQQIRYDQLAEVEMTVAGHSFTATGLVDSGNQLSDPLTKKPVMIVEAKLLRPFFSEEALTHLLHFHEQSSDEGADTRLLERACLIPYRVVGQSSPFLTGIRPDRVVVVQGGKRYETANVLLGIQEKELSAEGAFQCIVHPRLVVGGDREKLA</sequence>
<comment type="subunit">
    <text evidence="1">Self-associates. Interacts with SigE. Interacts with SpoIIR.</text>
</comment>
<feature type="transmembrane region" description="Helical" evidence="3">
    <location>
        <begin position="90"/>
        <end position="109"/>
    </location>
</feature>
<comment type="caution">
    <text evidence="4">The sequence shown here is derived from an EMBL/GenBank/DDBJ whole genome shotgun (WGS) entry which is preliminary data.</text>
</comment>
<keyword evidence="5" id="KW-1185">Reference proteome</keyword>
<keyword evidence="1" id="KW-0064">Aspartyl protease</keyword>
<dbReference type="GO" id="GO:0005886">
    <property type="term" value="C:plasma membrane"/>
    <property type="evidence" value="ECO:0007669"/>
    <property type="project" value="UniProtKB-SubCell"/>
</dbReference>
<dbReference type="PIRSF" id="PIRSF018571">
    <property type="entry name" value="SpoIIGA"/>
    <property type="match status" value="1"/>
</dbReference>
<dbReference type="GO" id="GO:0004190">
    <property type="term" value="F:aspartic-type endopeptidase activity"/>
    <property type="evidence" value="ECO:0007669"/>
    <property type="project" value="UniProtKB-KW"/>
</dbReference>
<evidence type="ECO:0000313" key="5">
    <source>
        <dbReference type="Proteomes" id="UP001139179"/>
    </source>
</evidence>
<keyword evidence="1" id="KW-1003">Cell membrane</keyword>
<dbReference type="Proteomes" id="UP001139179">
    <property type="component" value="Unassembled WGS sequence"/>
</dbReference>
<evidence type="ECO:0000256" key="1">
    <source>
        <dbReference type="PIRNR" id="PIRNR018571"/>
    </source>
</evidence>
<feature type="transmembrane region" description="Helical" evidence="3">
    <location>
        <begin position="36"/>
        <end position="56"/>
    </location>
</feature>
<keyword evidence="1" id="KW-0749">Sporulation</keyword>
<dbReference type="EMBL" id="JAMBOL010000002">
    <property type="protein sequence ID" value="MCM3713112.1"/>
    <property type="molecule type" value="Genomic_DNA"/>
</dbReference>
<keyword evidence="1" id="KW-0378">Hydrolase</keyword>
<comment type="subcellular location">
    <subcellularLocation>
        <location evidence="1">Cell membrane</location>
    </subcellularLocation>
</comment>
<feature type="transmembrane region" description="Helical" evidence="3">
    <location>
        <begin position="62"/>
        <end position="78"/>
    </location>
</feature>
<evidence type="ECO:0000256" key="2">
    <source>
        <dbReference type="PIRSR" id="PIRSR018571-1"/>
    </source>
</evidence>
<dbReference type="NCBIfam" id="TIGR02854">
    <property type="entry name" value="spore_II_GA"/>
    <property type="match status" value="1"/>
</dbReference>